<evidence type="ECO:0000259" key="2">
    <source>
        <dbReference type="Pfam" id="PF03061"/>
    </source>
</evidence>
<dbReference type="InterPro" id="IPR029069">
    <property type="entry name" value="HotDog_dom_sf"/>
</dbReference>
<protein>
    <submittedName>
        <fullName evidence="3">PaaI family thioesterase</fullName>
    </submittedName>
</protein>
<gene>
    <name evidence="3" type="ORF">EFK50_05565</name>
</gene>
<keyword evidence="4" id="KW-1185">Reference proteome</keyword>
<comment type="caution">
    <text evidence="3">The sequence shown here is derived from an EMBL/GenBank/DDBJ whole genome shotgun (WGS) entry which is preliminary data.</text>
</comment>
<dbReference type="PANTHER" id="PTHR43240">
    <property type="entry name" value="1,4-DIHYDROXY-2-NAPHTHOYL-COA THIOESTERASE 1"/>
    <property type="match status" value="1"/>
</dbReference>
<dbReference type="CDD" id="cd03443">
    <property type="entry name" value="PaaI_thioesterase"/>
    <property type="match status" value="1"/>
</dbReference>
<dbReference type="GO" id="GO:0061522">
    <property type="term" value="F:1,4-dihydroxy-2-naphthoyl-CoA thioesterase activity"/>
    <property type="evidence" value="ECO:0007669"/>
    <property type="project" value="TreeGrafter"/>
</dbReference>
<dbReference type="Gene3D" id="3.10.129.10">
    <property type="entry name" value="Hotdog Thioesterase"/>
    <property type="match status" value="1"/>
</dbReference>
<dbReference type="Proteomes" id="UP000267128">
    <property type="component" value="Unassembled WGS sequence"/>
</dbReference>
<dbReference type="NCBIfam" id="TIGR00369">
    <property type="entry name" value="unchar_dom_1"/>
    <property type="match status" value="1"/>
</dbReference>
<dbReference type="InterPro" id="IPR006683">
    <property type="entry name" value="Thioestr_dom"/>
</dbReference>
<organism evidence="3 4">
    <name type="scientific">Nocardioides marmoriginsengisoli</name>
    <dbReference type="NCBI Taxonomy" id="661483"/>
    <lineage>
        <taxon>Bacteria</taxon>
        <taxon>Bacillati</taxon>
        <taxon>Actinomycetota</taxon>
        <taxon>Actinomycetes</taxon>
        <taxon>Propionibacteriales</taxon>
        <taxon>Nocardioidaceae</taxon>
        <taxon>Nocardioides</taxon>
    </lineage>
</organism>
<accession>A0A3N0CQ41</accession>
<evidence type="ECO:0000313" key="3">
    <source>
        <dbReference type="EMBL" id="RNL65421.1"/>
    </source>
</evidence>
<dbReference type="PANTHER" id="PTHR43240:SF1">
    <property type="entry name" value="BLR5584 PROTEIN"/>
    <property type="match status" value="1"/>
</dbReference>
<evidence type="ECO:0000256" key="1">
    <source>
        <dbReference type="ARBA" id="ARBA00022801"/>
    </source>
</evidence>
<dbReference type="InterPro" id="IPR003736">
    <property type="entry name" value="PAAI_dom"/>
</dbReference>
<keyword evidence="1" id="KW-0378">Hydrolase</keyword>
<evidence type="ECO:0000313" key="4">
    <source>
        <dbReference type="Proteomes" id="UP000267128"/>
    </source>
</evidence>
<dbReference type="OrthoDB" id="9813282at2"/>
<feature type="domain" description="Thioesterase" evidence="2">
    <location>
        <begin position="66"/>
        <end position="143"/>
    </location>
</feature>
<dbReference type="Pfam" id="PF03061">
    <property type="entry name" value="4HBT"/>
    <property type="match status" value="1"/>
</dbReference>
<dbReference type="AlphaFoldDB" id="A0A3N0CQ41"/>
<dbReference type="SUPFAM" id="SSF54637">
    <property type="entry name" value="Thioesterase/thiol ester dehydrase-isomerase"/>
    <property type="match status" value="1"/>
</dbReference>
<dbReference type="GO" id="GO:0005829">
    <property type="term" value="C:cytosol"/>
    <property type="evidence" value="ECO:0007669"/>
    <property type="project" value="TreeGrafter"/>
</dbReference>
<sequence length="155" mass="16061">MTLDSAPLTLDDIVAMTGLELMRAVGRGDVPPPGIAVTLGMMPVEIDDGVCTFELSPDERMTNPLGTIHGGIAATILDSCMGCAVHTTLPAGVGYTTAQLNVHYLRAMMPGMGPVRATGTVLHRGRTQSTAEGRLYAADGKLIAHATTTCLILGA</sequence>
<reference evidence="3 4" key="1">
    <citation type="submission" date="2018-11" db="EMBL/GenBank/DDBJ databases">
        <authorList>
            <person name="Li F."/>
        </authorList>
    </citation>
    <scope>NUCLEOTIDE SEQUENCE [LARGE SCALE GENOMIC DNA]</scope>
    <source>
        <strain evidence="3 4">Gsoil 097</strain>
    </source>
</reference>
<dbReference type="EMBL" id="RJSE01000003">
    <property type="protein sequence ID" value="RNL65421.1"/>
    <property type="molecule type" value="Genomic_DNA"/>
</dbReference>
<name>A0A3N0CQ41_9ACTN</name>
<dbReference type="RefSeq" id="WP_123226524.1">
    <property type="nucleotide sequence ID" value="NZ_RJSE01000003.1"/>
</dbReference>
<proteinExistence type="predicted"/>